<feature type="compositionally biased region" description="Basic and acidic residues" evidence="1">
    <location>
        <begin position="53"/>
        <end position="69"/>
    </location>
</feature>
<dbReference type="EMBL" id="LR743594">
    <property type="protein sequence ID" value="CAA2623666.1"/>
    <property type="molecule type" value="Genomic_DNA"/>
</dbReference>
<protein>
    <submittedName>
        <fullName evidence="3">Uncharacterized protein</fullName>
    </submittedName>
</protein>
<proteinExistence type="predicted"/>
<feature type="region of interest" description="Disordered" evidence="1">
    <location>
        <begin position="86"/>
        <end position="105"/>
    </location>
</feature>
<organism evidence="3 4">
    <name type="scientific">Spirodela intermedia</name>
    <name type="common">Intermediate duckweed</name>
    <dbReference type="NCBI Taxonomy" id="51605"/>
    <lineage>
        <taxon>Eukaryota</taxon>
        <taxon>Viridiplantae</taxon>
        <taxon>Streptophyta</taxon>
        <taxon>Embryophyta</taxon>
        <taxon>Tracheophyta</taxon>
        <taxon>Spermatophyta</taxon>
        <taxon>Magnoliopsida</taxon>
        <taxon>Liliopsida</taxon>
        <taxon>Araceae</taxon>
        <taxon>Lemnoideae</taxon>
        <taxon>Spirodela</taxon>
    </lineage>
</organism>
<dbReference type="OrthoDB" id="773033at2759"/>
<dbReference type="EMBL" id="LR746270">
    <property type="protein sequence ID" value="CAA7399646.1"/>
    <property type="molecule type" value="Genomic_DNA"/>
</dbReference>
<evidence type="ECO:0000313" key="3">
    <source>
        <dbReference type="EMBL" id="CAA7399646.1"/>
    </source>
</evidence>
<keyword evidence="4" id="KW-1185">Reference proteome</keyword>
<evidence type="ECO:0000313" key="4">
    <source>
        <dbReference type="Proteomes" id="UP000663760"/>
    </source>
</evidence>
<accession>A0A7I8KQR4</accession>
<dbReference type="PANTHER" id="PTHR35111:SF1">
    <property type="entry name" value="OS04G0115900 PROTEIN"/>
    <property type="match status" value="1"/>
</dbReference>
<dbReference type="PANTHER" id="PTHR35111">
    <property type="entry name" value="F10A5.9-RELATED"/>
    <property type="match status" value="1"/>
</dbReference>
<reference evidence="3" key="1">
    <citation type="submission" date="2020-02" db="EMBL/GenBank/DDBJ databases">
        <authorList>
            <person name="Scholz U."/>
            <person name="Mascher M."/>
            <person name="Fiebig A."/>
        </authorList>
    </citation>
    <scope>NUCLEOTIDE SEQUENCE</scope>
</reference>
<dbReference type="AlphaFoldDB" id="A0A7I8KQR4"/>
<gene>
    <name evidence="2" type="ORF">SI7747_07009586</name>
    <name evidence="3" type="ORF">SI8410_07010316</name>
</gene>
<sequence>MERRKRNGPPCVSRPRQRRRFSTVSLLLLRLREVVFRLIAPPQAIPNPTAPRQAERPPEGHHRTDPCRSEGVEDCIEFFKRSSAGEETGGEAAVAAAAPPQPCRL</sequence>
<evidence type="ECO:0000313" key="2">
    <source>
        <dbReference type="EMBL" id="CAA2623666.1"/>
    </source>
</evidence>
<feature type="region of interest" description="Disordered" evidence="1">
    <location>
        <begin position="41"/>
        <end position="69"/>
    </location>
</feature>
<name>A0A7I8KQR4_SPIIN</name>
<evidence type="ECO:0000256" key="1">
    <source>
        <dbReference type="SAM" id="MobiDB-lite"/>
    </source>
</evidence>
<dbReference type="Proteomes" id="UP000663760">
    <property type="component" value="Chromosome 7"/>
</dbReference>